<keyword evidence="2" id="KW-1185">Reference proteome</keyword>
<evidence type="ECO:0000313" key="1">
    <source>
        <dbReference type="EMBL" id="KAF6353578.1"/>
    </source>
</evidence>
<organism evidence="1 2">
    <name type="scientific">Pipistrellus kuhlii</name>
    <name type="common">Kuhl's pipistrelle</name>
    <dbReference type="NCBI Taxonomy" id="59472"/>
    <lineage>
        <taxon>Eukaryota</taxon>
        <taxon>Metazoa</taxon>
        <taxon>Chordata</taxon>
        <taxon>Craniata</taxon>
        <taxon>Vertebrata</taxon>
        <taxon>Euteleostomi</taxon>
        <taxon>Mammalia</taxon>
        <taxon>Eutheria</taxon>
        <taxon>Laurasiatheria</taxon>
        <taxon>Chiroptera</taxon>
        <taxon>Yangochiroptera</taxon>
        <taxon>Vespertilionidae</taxon>
        <taxon>Pipistrellus</taxon>
    </lineage>
</organism>
<sequence length="133" mass="14860">MLYISTYTFRAWSLSTYTFQVLHEISVGDKVQKLVLHERTGTPKPPWLMCKPGSTITSSATQRVTANSKQMWLCAPGVLFSYKKVICLPSSASRSHKRAFYVEGPGLIIQLTFYPIKPSVKSTTADGLKCKEP</sequence>
<reference evidence="1 2" key="1">
    <citation type="journal article" date="2020" name="Nature">
        <title>Six reference-quality genomes reveal evolution of bat adaptations.</title>
        <authorList>
            <person name="Jebb D."/>
            <person name="Huang Z."/>
            <person name="Pippel M."/>
            <person name="Hughes G.M."/>
            <person name="Lavrichenko K."/>
            <person name="Devanna P."/>
            <person name="Winkler S."/>
            <person name="Jermiin L.S."/>
            <person name="Skirmuntt E.C."/>
            <person name="Katzourakis A."/>
            <person name="Burkitt-Gray L."/>
            <person name="Ray D.A."/>
            <person name="Sullivan K.A.M."/>
            <person name="Roscito J.G."/>
            <person name="Kirilenko B.M."/>
            <person name="Davalos L.M."/>
            <person name="Corthals A.P."/>
            <person name="Power M.L."/>
            <person name="Jones G."/>
            <person name="Ransome R.D."/>
            <person name="Dechmann D.K.N."/>
            <person name="Locatelli A.G."/>
            <person name="Puechmaille S.J."/>
            <person name="Fedrigo O."/>
            <person name="Jarvis E.D."/>
            <person name="Hiller M."/>
            <person name="Vernes S.C."/>
            <person name="Myers E.W."/>
            <person name="Teeling E.C."/>
        </authorList>
    </citation>
    <scope>NUCLEOTIDE SEQUENCE [LARGE SCALE GENOMIC DNA]</scope>
    <source>
        <strain evidence="1">MPipKuh1</strain>
        <tissue evidence="1">Flight muscle</tissue>
    </source>
</reference>
<comment type="caution">
    <text evidence="1">The sequence shown here is derived from an EMBL/GenBank/DDBJ whole genome shotgun (WGS) entry which is preliminary data.</text>
</comment>
<evidence type="ECO:0000313" key="2">
    <source>
        <dbReference type="Proteomes" id="UP000558488"/>
    </source>
</evidence>
<name>A0A7J7XVL3_PIPKU</name>
<gene>
    <name evidence="1" type="ORF">mPipKuh1_010492</name>
</gene>
<dbReference type="AlphaFoldDB" id="A0A7J7XVL3"/>
<proteinExistence type="predicted"/>
<accession>A0A7J7XVL3</accession>
<dbReference type="Proteomes" id="UP000558488">
    <property type="component" value="Unassembled WGS sequence"/>
</dbReference>
<dbReference type="EMBL" id="JACAGB010000007">
    <property type="protein sequence ID" value="KAF6353578.1"/>
    <property type="molecule type" value="Genomic_DNA"/>
</dbReference>
<protein>
    <submittedName>
        <fullName evidence="1">Uncharacterized protein</fullName>
    </submittedName>
</protein>